<reference evidence="1" key="1">
    <citation type="submission" date="2021-01" db="EMBL/GenBank/DDBJ databases">
        <authorList>
            <person name="Corre E."/>
            <person name="Pelletier E."/>
            <person name="Niang G."/>
            <person name="Scheremetjew M."/>
            <person name="Finn R."/>
            <person name="Kale V."/>
            <person name="Holt S."/>
            <person name="Cochrane G."/>
            <person name="Meng A."/>
            <person name="Brown T."/>
            <person name="Cohen L."/>
        </authorList>
    </citation>
    <scope>NUCLEOTIDE SEQUENCE</scope>
    <source>
        <strain evidence="1">CCMP1594</strain>
    </source>
</reference>
<proteinExistence type="predicted"/>
<evidence type="ECO:0000313" key="1">
    <source>
        <dbReference type="EMBL" id="CAE0838817.1"/>
    </source>
</evidence>
<gene>
    <name evidence="1" type="ORF">EGYM00163_LOCUS50189</name>
</gene>
<dbReference type="EMBL" id="HBJA01145890">
    <property type="protein sequence ID" value="CAE0838817.1"/>
    <property type="molecule type" value="Transcribed_RNA"/>
</dbReference>
<dbReference type="AlphaFoldDB" id="A0A7S4GJF5"/>
<organism evidence="1">
    <name type="scientific">Eutreptiella gymnastica</name>
    <dbReference type="NCBI Taxonomy" id="73025"/>
    <lineage>
        <taxon>Eukaryota</taxon>
        <taxon>Discoba</taxon>
        <taxon>Euglenozoa</taxon>
        <taxon>Euglenida</taxon>
        <taxon>Spirocuta</taxon>
        <taxon>Euglenophyceae</taxon>
        <taxon>Eutreptiales</taxon>
        <taxon>Eutreptiaceae</taxon>
        <taxon>Eutreptiella</taxon>
    </lineage>
</organism>
<accession>A0A7S4GJF5</accession>
<protein>
    <submittedName>
        <fullName evidence="1">Uncharacterized protein</fullName>
    </submittedName>
</protein>
<name>A0A7S4GJF5_9EUGL</name>
<sequence length="102" mass="11469">MGIYGYFEGQTELTEDECHLNGKGGTPLKFPVAGKTGHWYRHYKAWPTNYCYEGDVCVQDRIYTPDGWGLTYGGPQSCMHAGFTKKGESVDKFGGKGVYYYT</sequence>